<evidence type="ECO:0000313" key="2">
    <source>
        <dbReference type="EMBL" id="KID84008.1"/>
    </source>
</evidence>
<gene>
    <name evidence="2" type="ORF">MGU_08774</name>
</gene>
<protein>
    <submittedName>
        <fullName evidence="2">Uncharacterized protein</fullName>
    </submittedName>
</protein>
<organism evidence="2 3">
    <name type="scientific">Metarhizium guizhouense (strain ARSEF 977)</name>
    <dbReference type="NCBI Taxonomy" id="1276136"/>
    <lineage>
        <taxon>Eukaryota</taxon>
        <taxon>Fungi</taxon>
        <taxon>Dikarya</taxon>
        <taxon>Ascomycota</taxon>
        <taxon>Pezizomycotina</taxon>
        <taxon>Sordariomycetes</taxon>
        <taxon>Hypocreomycetidae</taxon>
        <taxon>Hypocreales</taxon>
        <taxon>Clavicipitaceae</taxon>
        <taxon>Metarhizium</taxon>
    </lineage>
</organism>
<proteinExistence type="predicted"/>
<accession>A0A0B4GN50</accession>
<reference evidence="2 3" key="1">
    <citation type="journal article" date="2014" name="Proc. Natl. Acad. Sci. U.S.A.">
        <title>Trajectory and genomic determinants of fungal-pathogen speciation and host adaptation.</title>
        <authorList>
            <person name="Hu X."/>
            <person name="Xiao G."/>
            <person name="Zheng P."/>
            <person name="Shang Y."/>
            <person name="Su Y."/>
            <person name="Zhang X."/>
            <person name="Liu X."/>
            <person name="Zhan S."/>
            <person name="St Leger R.J."/>
            <person name="Wang C."/>
        </authorList>
    </citation>
    <scope>NUCLEOTIDE SEQUENCE [LARGE SCALE GENOMIC DNA]</scope>
    <source>
        <strain evidence="2 3">ARSEF 977</strain>
    </source>
</reference>
<sequence>MSLHHENQRSLPLHAGHEPESHQRRPVSRTYPRILQPRRRGGYASNKYLPNNSYQLKKCNNGQWPEVCKKWAVYADRFKTADFAVYNVMYTD</sequence>
<comment type="caution">
    <text evidence="2">The sequence shown here is derived from an EMBL/GenBank/DDBJ whole genome shotgun (WGS) entry which is preliminary data.</text>
</comment>
<evidence type="ECO:0000256" key="1">
    <source>
        <dbReference type="SAM" id="MobiDB-lite"/>
    </source>
</evidence>
<dbReference type="EMBL" id="AZNH01000049">
    <property type="protein sequence ID" value="KID84008.1"/>
    <property type="molecule type" value="Genomic_DNA"/>
</dbReference>
<name>A0A0B4GN50_METGA</name>
<dbReference type="AlphaFoldDB" id="A0A0B4GN50"/>
<evidence type="ECO:0000313" key="3">
    <source>
        <dbReference type="Proteomes" id="UP000031192"/>
    </source>
</evidence>
<dbReference type="HOGENOM" id="CLU_2413738_0_0_1"/>
<feature type="region of interest" description="Disordered" evidence="1">
    <location>
        <begin position="1"/>
        <end position="47"/>
    </location>
</feature>
<dbReference type="Proteomes" id="UP000031192">
    <property type="component" value="Unassembled WGS sequence"/>
</dbReference>
<keyword evidence="3" id="KW-1185">Reference proteome</keyword>